<proteinExistence type="predicted"/>
<evidence type="ECO:0000256" key="2">
    <source>
        <dbReference type="ARBA" id="ARBA00022748"/>
    </source>
</evidence>
<evidence type="ECO:0000313" key="8">
    <source>
        <dbReference type="Proteomes" id="UP001139226"/>
    </source>
</evidence>
<dbReference type="InterPro" id="IPR025380">
    <property type="entry name" value="DUF4369"/>
</dbReference>
<comment type="caution">
    <text evidence="7">The sequence shown here is derived from an EMBL/GenBank/DDBJ whole genome shotgun (WGS) entry which is preliminary data.</text>
</comment>
<dbReference type="GO" id="GO:0016209">
    <property type="term" value="F:antioxidant activity"/>
    <property type="evidence" value="ECO:0007669"/>
    <property type="project" value="InterPro"/>
</dbReference>
<sequence length="349" mass="40164">MKKIIMKNLFIAITLALILTSCQNHETNKGFQINGTIVGEVPEKIYLEYDNKVDTALVQENKFYFSGESTKFSEAAIKVPGLSAFANEWIYLENEEIDLKLNIANKKSGQHEYKLISVDTISGTKTSIIRSEFQKFLKTIKNKKNKDELLYNKIEEIVETNPENNYSSYLLSKYSKEFTQKETQSLLDKIDTTAIAANRLEDIKRILNPERILKVGDKIADFSLPDVNGQMVNTKDFRNKIVLIDFWASWCGPCRKKHPKLKRIYDDYKNDGFEIIGVSTDTNINHWKKAIVKDSIDWINLNENKNYNGKVASRYNIRALPTTYLIDNDGVIISKNITLEELKDYLSNS</sequence>
<keyword evidence="5" id="KW-0732">Signal</keyword>
<organism evidence="7 8">
    <name type="scientific">Christiangramia lutea</name>
    <dbReference type="NCBI Taxonomy" id="1607951"/>
    <lineage>
        <taxon>Bacteria</taxon>
        <taxon>Pseudomonadati</taxon>
        <taxon>Bacteroidota</taxon>
        <taxon>Flavobacteriia</taxon>
        <taxon>Flavobacteriales</taxon>
        <taxon>Flavobacteriaceae</taxon>
        <taxon>Christiangramia</taxon>
    </lineage>
</organism>
<name>A0A9X1V919_9FLAO</name>
<dbReference type="InterPro" id="IPR000866">
    <property type="entry name" value="AhpC/TSA"/>
</dbReference>
<dbReference type="SUPFAM" id="SSF52833">
    <property type="entry name" value="Thioredoxin-like"/>
    <property type="match status" value="1"/>
</dbReference>
<evidence type="ECO:0000256" key="5">
    <source>
        <dbReference type="SAM" id="SignalP"/>
    </source>
</evidence>
<dbReference type="InterPro" id="IPR036249">
    <property type="entry name" value="Thioredoxin-like_sf"/>
</dbReference>
<dbReference type="PROSITE" id="PS51257">
    <property type="entry name" value="PROKAR_LIPOPROTEIN"/>
    <property type="match status" value="1"/>
</dbReference>
<gene>
    <name evidence="7" type="ORF">ML462_15625</name>
</gene>
<comment type="subcellular location">
    <subcellularLocation>
        <location evidence="1">Cell envelope</location>
    </subcellularLocation>
</comment>
<evidence type="ECO:0000259" key="6">
    <source>
        <dbReference type="PROSITE" id="PS51352"/>
    </source>
</evidence>
<reference evidence="7" key="1">
    <citation type="submission" date="2022-03" db="EMBL/GenBank/DDBJ databases">
        <title>Gramella crocea sp. nov., isolated from activated sludge of a seafood processing plant.</title>
        <authorList>
            <person name="Zhang X."/>
        </authorList>
    </citation>
    <scope>NUCLEOTIDE SEQUENCE</scope>
    <source>
        <strain evidence="7">YJ019</strain>
    </source>
</reference>
<accession>A0A9X1V919</accession>
<dbReference type="PANTHER" id="PTHR42852:SF6">
    <property type="entry name" value="THIOL:DISULFIDE INTERCHANGE PROTEIN DSBE"/>
    <property type="match status" value="1"/>
</dbReference>
<feature type="chain" id="PRO_5040927547" evidence="5">
    <location>
        <begin position="27"/>
        <end position="349"/>
    </location>
</feature>
<evidence type="ECO:0000256" key="4">
    <source>
        <dbReference type="ARBA" id="ARBA00023284"/>
    </source>
</evidence>
<dbReference type="InterPro" id="IPR013766">
    <property type="entry name" value="Thioredoxin_domain"/>
</dbReference>
<keyword evidence="3" id="KW-1015">Disulfide bond</keyword>
<evidence type="ECO:0000256" key="3">
    <source>
        <dbReference type="ARBA" id="ARBA00023157"/>
    </source>
</evidence>
<keyword evidence="2" id="KW-0201">Cytochrome c-type biogenesis</keyword>
<dbReference type="PROSITE" id="PS51352">
    <property type="entry name" value="THIOREDOXIN_2"/>
    <property type="match status" value="1"/>
</dbReference>
<evidence type="ECO:0000256" key="1">
    <source>
        <dbReference type="ARBA" id="ARBA00004196"/>
    </source>
</evidence>
<dbReference type="GO" id="GO:0017004">
    <property type="term" value="P:cytochrome complex assembly"/>
    <property type="evidence" value="ECO:0007669"/>
    <property type="project" value="UniProtKB-KW"/>
</dbReference>
<dbReference type="GO" id="GO:0030313">
    <property type="term" value="C:cell envelope"/>
    <property type="evidence" value="ECO:0007669"/>
    <property type="project" value="UniProtKB-SubCell"/>
</dbReference>
<dbReference type="EMBL" id="JAKVTV010000008">
    <property type="protein sequence ID" value="MCH4824603.1"/>
    <property type="molecule type" value="Genomic_DNA"/>
</dbReference>
<evidence type="ECO:0000313" key="7">
    <source>
        <dbReference type="EMBL" id="MCH4824603.1"/>
    </source>
</evidence>
<keyword evidence="4" id="KW-0676">Redox-active center</keyword>
<protein>
    <submittedName>
        <fullName evidence="7">AhpC/TSA family protein</fullName>
    </submittedName>
</protein>
<dbReference type="RefSeq" id="WP_240714770.1">
    <property type="nucleotide sequence ID" value="NZ_JAKVTV010000008.1"/>
</dbReference>
<dbReference type="PANTHER" id="PTHR42852">
    <property type="entry name" value="THIOL:DISULFIDE INTERCHANGE PROTEIN DSBE"/>
    <property type="match status" value="1"/>
</dbReference>
<keyword evidence="8" id="KW-1185">Reference proteome</keyword>
<dbReference type="Gene3D" id="3.40.30.10">
    <property type="entry name" value="Glutaredoxin"/>
    <property type="match status" value="1"/>
</dbReference>
<feature type="signal peptide" evidence="5">
    <location>
        <begin position="1"/>
        <end position="26"/>
    </location>
</feature>
<dbReference type="PROSITE" id="PS00194">
    <property type="entry name" value="THIOREDOXIN_1"/>
    <property type="match status" value="1"/>
</dbReference>
<dbReference type="Pfam" id="PF00578">
    <property type="entry name" value="AhpC-TSA"/>
    <property type="match status" value="1"/>
</dbReference>
<dbReference type="Pfam" id="PF14289">
    <property type="entry name" value="DUF4369"/>
    <property type="match status" value="1"/>
</dbReference>
<dbReference type="Proteomes" id="UP001139226">
    <property type="component" value="Unassembled WGS sequence"/>
</dbReference>
<dbReference type="AlphaFoldDB" id="A0A9X1V919"/>
<dbReference type="InterPro" id="IPR017937">
    <property type="entry name" value="Thioredoxin_CS"/>
</dbReference>
<dbReference type="InterPro" id="IPR050553">
    <property type="entry name" value="Thioredoxin_ResA/DsbE_sf"/>
</dbReference>
<dbReference type="GO" id="GO:0016491">
    <property type="term" value="F:oxidoreductase activity"/>
    <property type="evidence" value="ECO:0007669"/>
    <property type="project" value="InterPro"/>
</dbReference>
<dbReference type="CDD" id="cd02966">
    <property type="entry name" value="TlpA_like_family"/>
    <property type="match status" value="1"/>
</dbReference>
<feature type="domain" description="Thioredoxin" evidence="6">
    <location>
        <begin position="213"/>
        <end position="349"/>
    </location>
</feature>